<gene>
    <name evidence="1" type="ORF">ACFOW1_04195</name>
</gene>
<organism evidence="1 2">
    <name type="scientific">Parasediminibacterium paludis</name>
    <dbReference type="NCBI Taxonomy" id="908966"/>
    <lineage>
        <taxon>Bacteria</taxon>
        <taxon>Pseudomonadati</taxon>
        <taxon>Bacteroidota</taxon>
        <taxon>Chitinophagia</taxon>
        <taxon>Chitinophagales</taxon>
        <taxon>Chitinophagaceae</taxon>
        <taxon>Parasediminibacterium</taxon>
    </lineage>
</organism>
<protein>
    <submittedName>
        <fullName evidence="1">Tetratricopeptide repeat protein</fullName>
    </submittedName>
</protein>
<dbReference type="Pfam" id="PF14559">
    <property type="entry name" value="TPR_19"/>
    <property type="match status" value="1"/>
</dbReference>
<keyword evidence="2" id="KW-1185">Reference proteome</keyword>
<sequence>MTKQQSILVGSGIAAILALFIFGQTVPPKKPNVAMAAAANNQQAPATVNFTDLLAKAKQKLTPEQNERITRLENSVTRGDVKEQQLHIYHQLARFWRDSAKVLEPYIFYNAEAAKLENSEKNLTFAAHQFLDNLMVEGDPAMQTWLATNAKVLFEQALKLNPANDSSIIGLGACYILGNISNNPMQGILPIKQIADKNPKNLYAQLILGLGGKKSGQYDKAIERFTVIVTEKPNDLEGLLNLAECYDGKGDKANAVKWYTEVKKRIPNEEAQKELTNRIKQLTQ</sequence>
<evidence type="ECO:0000313" key="1">
    <source>
        <dbReference type="EMBL" id="MFC4231078.1"/>
    </source>
</evidence>
<dbReference type="Gene3D" id="1.25.40.10">
    <property type="entry name" value="Tetratricopeptide repeat domain"/>
    <property type="match status" value="1"/>
</dbReference>
<dbReference type="RefSeq" id="WP_379012465.1">
    <property type="nucleotide sequence ID" value="NZ_JBHSDC010000003.1"/>
</dbReference>
<dbReference type="EMBL" id="JBHSDC010000003">
    <property type="protein sequence ID" value="MFC4231078.1"/>
    <property type="molecule type" value="Genomic_DNA"/>
</dbReference>
<accession>A0ABV8PT64</accession>
<dbReference type="SUPFAM" id="SSF48452">
    <property type="entry name" value="TPR-like"/>
    <property type="match status" value="1"/>
</dbReference>
<comment type="caution">
    <text evidence="1">The sequence shown here is derived from an EMBL/GenBank/DDBJ whole genome shotgun (WGS) entry which is preliminary data.</text>
</comment>
<proteinExistence type="predicted"/>
<name>A0ABV8PT64_9BACT</name>
<evidence type="ECO:0000313" key="2">
    <source>
        <dbReference type="Proteomes" id="UP001595906"/>
    </source>
</evidence>
<dbReference type="InterPro" id="IPR011990">
    <property type="entry name" value="TPR-like_helical_dom_sf"/>
</dbReference>
<dbReference type="Proteomes" id="UP001595906">
    <property type="component" value="Unassembled WGS sequence"/>
</dbReference>
<reference evidence="2" key="1">
    <citation type="journal article" date="2019" name="Int. J. Syst. Evol. Microbiol.">
        <title>The Global Catalogue of Microorganisms (GCM) 10K type strain sequencing project: providing services to taxonomists for standard genome sequencing and annotation.</title>
        <authorList>
            <consortium name="The Broad Institute Genomics Platform"/>
            <consortium name="The Broad Institute Genome Sequencing Center for Infectious Disease"/>
            <person name="Wu L."/>
            <person name="Ma J."/>
        </authorList>
    </citation>
    <scope>NUCLEOTIDE SEQUENCE [LARGE SCALE GENOMIC DNA]</scope>
    <source>
        <strain evidence="2">CECT 8010</strain>
    </source>
</reference>